<evidence type="ECO:0000259" key="1">
    <source>
        <dbReference type="Pfam" id="PF09820"/>
    </source>
</evidence>
<dbReference type="RefSeq" id="WP_044979761.1">
    <property type="nucleotide sequence ID" value="NZ_CP009228.1"/>
</dbReference>
<dbReference type="Pfam" id="PF09820">
    <property type="entry name" value="AAA-ATPase_like"/>
    <property type="match status" value="1"/>
</dbReference>
<dbReference type="InterPro" id="IPR012547">
    <property type="entry name" value="PDDEXK_9"/>
</dbReference>
<dbReference type="AlphaFoldDB" id="A0AAE9MXW2"/>
<evidence type="ECO:0000313" key="3">
    <source>
        <dbReference type="Proteomes" id="UP001058682"/>
    </source>
</evidence>
<dbReference type="InterPro" id="IPR018631">
    <property type="entry name" value="AAA-ATPase-like_dom"/>
</dbReference>
<name>A0AAE9MXW2_9SPIR</name>
<proteinExistence type="predicted"/>
<sequence>MDFSRKLPIGLQSFKDLREKEFLYADKTEYVFRLANASKVYFLSRPRRFGKSLFLSTLEAYFLGQKELFKGLAIESLEEAEKGKREIWQEYPVFYLDFNVGKYDCIEALNTNFNVFLSDLEKKYGAAKEEGNYAKRFEGALKRAYEKTGKQVTVLIDEYDKPLLYSMDNEALNEEYRAALKSFYSVLKTADQYIRLAFLTGVTKFSKVSIFSDLNNLNDISLLPQFSGICGISQKELLRTFEPEIRALADANGLSYDECIKTLKQKYDGYCFSPDTERMYNPFSLLNVFFGQQFEYYWFATGTPTFLVNALKKEDFHIPNLDGNVEMTSAGLSDYRAGAGSEIPILFQAGYLTIKGYDKLLQLYRLGFPNDEVRYGFLYNLFPSYCNVVYADGPFCIAQFYRDIIAGRIEEFMQRLKSIMAALPYDNIKKDSGESIVLREHNFQICVYLVFALLGQFIELETPVSNGRTDAVIKTESTIYIFEFKLKESAEAALEQIKEKNYAEKYRAENKKIMLIGVSFDPEEKTVGEWIIEEVSTHAL</sequence>
<protein>
    <submittedName>
        <fullName evidence="2">AAA family ATPase</fullName>
    </submittedName>
</protein>
<dbReference type="Pfam" id="PF08011">
    <property type="entry name" value="PDDEXK_9"/>
    <property type="match status" value="1"/>
</dbReference>
<organism evidence="2 3">
    <name type="scientific">Treponema putidum</name>
    <dbReference type="NCBI Taxonomy" id="221027"/>
    <lineage>
        <taxon>Bacteria</taxon>
        <taxon>Pseudomonadati</taxon>
        <taxon>Spirochaetota</taxon>
        <taxon>Spirochaetia</taxon>
        <taxon>Spirochaetales</taxon>
        <taxon>Treponemataceae</taxon>
        <taxon>Treponema</taxon>
    </lineage>
</organism>
<gene>
    <name evidence="2" type="ORF">E4N74_02270</name>
</gene>
<accession>A0AAE9MXW2</accession>
<dbReference type="InterPro" id="IPR027417">
    <property type="entry name" value="P-loop_NTPase"/>
</dbReference>
<feature type="domain" description="AAA-ATPase-like" evidence="1">
    <location>
        <begin position="8"/>
        <end position="211"/>
    </location>
</feature>
<evidence type="ECO:0000313" key="2">
    <source>
        <dbReference type="EMBL" id="UTY34857.1"/>
    </source>
</evidence>
<dbReference type="EMBL" id="CP038804">
    <property type="protein sequence ID" value="UTY34857.1"/>
    <property type="molecule type" value="Genomic_DNA"/>
</dbReference>
<dbReference type="PANTHER" id="PTHR34825:SF1">
    <property type="entry name" value="AAA-ATPASE-LIKE DOMAIN-CONTAINING PROTEIN"/>
    <property type="match status" value="1"/>
</dbReference>
<dbReference type="KEGG" id="tpk:JO40_08320"/>
<dbReference type="SUPFAM" id="SSF52540">
    <property type="entry name" value="P-loop containing nucleoside triphosphate hydrolases"/>
    <property type="match status" value="1"/>
</dbReference>
<reference evidence="2" key="1">
    <citation type="submission" date="2019-04" db="EMBL/GenBank/DDBJ databases">
        <title>Whole genome sequencing of oral phylogroup 2 treponemes.</title>
        <authorList>
            <person name="Chan Y."/>
            <person name="Zeng H.H."/>
            <person name="Yu X.L."/>
            <person name="Leung W.K."/>
            <person name="Watt R.M."/>
        </authorList>
    </citation>
    <scope>NUCLEOTIDE SEQUENCE</scope>
    <source>
        <strain evidence="2">OMZ 835</strain>
    </source>
</reference>
<dbReference type="PANTHER" id="PTHR34825">
    <property type="entry name" value="CONSERVED PROTEIN, WITH A WEAK D-GALACTARATE DEHYDRATASE/ALTRONATE HYDROLASE DOMAIN"/>
    <property type="match status" value="1"/>
</dbReference>
<dbReference type="Proteomes" id="UP001058682">
    <property type="component" value="Chromosome"/>
</dbReference>